<gene>
    <name evidence="1" type="primary">CT83</name>
</gene>
<dbReference type="InterPro" id="IPR027940">
    <property type="entry name" value="KKLCAg1"/>
</dbReference>
<reference evidence="1" key="1">
    <citation type="submission" date="2025-08" db="UniProtKB">
        <authorList>
            <consortium name="Ensembl"/>
        </authorList>
    </citation>
    <scope>IDENTIFICATION</scope>
</reference>
<proteinExistence type="predicted"/>
<reference evidence="1" key="2">
    <citation type="submission" date="2025-09" db="UniProtKB">
        <authorList>
            <consortium name="Ensembl"/>
        </authorList>
    </citation>
    <scope>IDENTIFICATION</scope>
</reference>
<dbReference type="Pfam" id="PF15204">
    <property type="entry name" value="KKLCAg1"/>
    <property type="match status" value="1"/>
</dbReference>
<accession>A0A2K5Q2C3</accession>
<dbReference type="Proteomes" id="UP000233040">
    <property type="component" value="Unassembled WGS sequence"/>
</dbReference>
<evidence type="ECO:0000313" key="1">
    <source>
        <dbReference type="Ensembl" id="ENSCCAP00000010036.1"/>
    </source>
</evidence>
<organism evidence="1 2">
    <name type="scientific">Cebus imitator</name>
    <name type="common">Panamanian white-faced capuchin</name>
    <name type="synonym">Cebus capucinus imitator</name>
    <dbReference type="NCBI Taxonomy" id="2715852"/>
    <lineage>
        <taxon>Eukaryota</taxon>
        <taxon>Metazoa</taxon>
        <taxon>Chordata</taxon>
        <taxon>Craniata</taxon>
        <taxon>Vertebrata</taxon>
        <taxon>Euteleostomi</taxon>
        <taxon>Mammalia</taxon>
        <taxon>Eutheria</taxon>
        <taxon>Euarchontoglires</taxon>
        <taxon>Primates</taxon>
        <taxon>Haplorrhini</taxon>
        <taxon>Platyrrhini</taxon>
        <taxon>Cebidae</taxon>
        <taxon>Cebinae</taxon>
        <taxon>Cebus</taxon>
    </lineage>
</organism>
<dbReference type="STRING" id="9516.ENSCCAP00000010036"/>
<dbReference type="PANTHER" id="PTHR38650:SF1">
    <property type="entry name" value="KITA-KYUSHU LUNG CANCER ANTIGEN 1"/>
    <property type="match status" value="1"/>
</dbReference>
<dbReference type="OMA" id="HTIAMQK"/>
<protein>
    <submittedName>
        <fullName evidence="1">Cancer/testis antigen 83</fullName>
    </submittedName>
</protein>
<evidence type="ECO:0000313" key="2">
    <source>
        <dbReference type="Proteomes" id="UP000233040"/>
    </source>
</evidence>
<dbReference type="GeneTree" id="ENSGT00390000018873"/>
<keyword evidence="2" id="KW-1185">Reference proteome</keyword>
<sequence length="126" mass="14096">MYILLLLASGILCALMFVFWKNRFQRSTGKMSSNSTAFAPVKFYSSGLINSNTDNNLSINSLSRDILNNFPHSIPMQKRLLVNLRMVEYKLAKLEHFLVTKGLRGVSVGRKSTQKHTGCNCSGGNH</sequence>
<dbReference type="PANTHER" id="PTHR38650">
    <property type="entry name" value="KITA-KYUSHU LUNG CANCER ANTIGEN 1"/>
    <property type="match status" value="1"/>
</dbReference>
<name>A0A2K5Q2C3_CEBIM</name>
<dbReference type="Ensembl" id="ENSCCAT00000027424.1">
    <property type="protein sequence ID" value="ENSCCAP00000010036.1"/>
    <property type="gene ID" value="ENSCCAG00000022759.1"/>
</dbReference>
<dbReference type="AlphaFoldDB" id="A0A2K5Q2C3"/>